<reference evidence="3 4" key="1">
    <citation type="submission" date="2020-07" db="EMBL/GenBank/DDBJ databases">
        <title>Screening of a cold-adapted Planococcus bacterium producing protease in traditional shrimp paste and protease identification by genome sequencing.</title>
        <authorList>
            <person name="Gao R."/>
            <person name="Leng W."/>
            <person name="Chu Q."/>
            <person name="Wu X."/>
            <person name="Liu H."/>
            <person name="Li X."/>
        </authorList>
    </citation>
    <scope>NUCLEOTIDE SEQUENCE [LARGE SCALE GENOMIC DNA]</scope>
    <source>
        <strain evidence="3 4">XJ11</strain>
    </source>
</reference>
<sequence length="381" mass="42427">MSDIIQLERRIQELMTLWDAAKELNSHLELDKVFDHILQQMMHVIGAEAGTLWIADAGGQHLQAVSAFGPAASEILDVKMPKGQGIVWKVLESGQAERIGDVSMHADWNERIDRKSGFSTSSLLTVPLIVKNNQLGSLQLLNKRGGEWFTEQDLRLAEALAHQSALALHNSQMYDELNRMLMSMIRTLATVLDARDPYTSGHSGRVANYSLWIAQKMGLSLNECEEIYKAALLHDIGKIGIRDDLLQKPGRLTQEEFQTIQQHTVIGAGILANMEPLHIMEHAVATARSHHERMDGSGYPEGLTGEAIPLFARIVGVADTFDAMTTVRPYSKGFTPQQGAAELVRCRGELFEAEVVDAMISILEECDYDLSTYKTERSYQI</sequence>
<dbReference type="RefSeq" id="WP_182092209.1">
    <property type="nucleotide sequence ID" value="NZ_CP059540.1"/>
</dbReference>
<dbReference type="InterPro" id="IPR006674">
    <property type="entry name" value="HD_domain"/>
</dbReference>
<dbReference type="InterPro" id="IPR003018">
    <property type="entry name" value="GAF"/>
</dbReference>
<dbReference type="Pfam" id="PF13185">
    <property type="entry name" value="GAF_2"/>
    <property type="match status" value="1"/>
</dbReference>
<dbReference type="InterPro" id="IPR037522">
    <property type="entry name" value="HD_GYP_dom"/>
</dbReference>
<dbReference type="InterPro" id="IPR029016">
    <property type="entry name" value="GAF-like_dom_sf"/>
</dbReference>
<keyword evidence="4" id="KW-1185">Reference proteome</keyword>
<accession>A0A7D7MGB7</accession>
<evidence type="ECO:0000259" key="2">
    <source>
        <dbReference type="PROSITE" id="PS51832"/>
    </source>
</evidence>
<feature type="domain" description="HD-GYP" evidence="2">
    <location>
        <begin position="177"/>
        <end position="375"/>
    </location>
</feature>
<dbReference type="InterPro" id="IPR003607">
    <property type="entry name" value="HD/PDEase_dom"/>
</dbReference>
<protein>
    <submittedName>
        <fullName evidence="3">HD domain-containing protein</fullName>
    </submittedName>
</protein>
<name>A0A7D7MGB7_PLAMR</name>
<dbReference type="Gene3D" id="3.30.450.40">
    <property type="match status" value="1"/>
</dbReference>
<dbReference type="SMART" id="SM00065">
    <property type="entry name" value="GAF"/>
    <property type="match status" value="1"/>
</dbReference>
<dbReference type="AlphaFoldDB" id="A0A7D7MGB7"/>
<organism evidence="3 4">
    <name type="scientific">Planococcus maritimus</name>
    <dbReference type="NCBI Taxonomy" id="192421"/>
    <lineage>
        <taxon>Bacteria</taxon>
        <taxon>Bacillati</taxon>
        <taxon>Bacillota</taxon>
        <taxon>Bacilli</taxon>
        <taxon>Bacillales</taxon>
        <taxon>Caryophanaceae</taxon>
        <taxon>Planococcus</taxon>
    </lineage>
</organism>
<proteinExistence type="predicted"/>
<dbReference type="PROSITE" id="PS51832">
    <property type="entry name" value="HD_GYP"/>
    <property type="match status" value="1"/>
</dbReference>
<dbReference type="Gene3D" id="1.10.3210.10">
    <property type="entry name" value="Hypothetical protein af1432"/>
    <property type="match status" value="1"/>
</dbReference>
<evidence type="ECO:0000313" key="4">
    <source>
        <dbReference type="Proteomes" id="UP000514716"/>
    </source>
</evidence>
<dbReference type="Pfam" id="PF13487">
    <property type="entry name" value="HD_5"/>
    <property type="match status" value="1"/>
</dbReference>
<dbReference type="PANTHER" id="PTHR43155:SF2">
    <property type="entry name" value="CYCLIC DI-GMP PHOSPHODIESTERASE PA4108"/>
    <property type="match status" value="1"/>
</dbReference>
<evidence type="ECO:0000313" key="3">
    <source>
        <dbReference type="EMBL" id="QMT17650.1"/>
    </source>
</evidence>
<dbReference type="EMBL" id="CP059540">
    <property type="protein sequence ID" value="QMT17650.1"/>
    <property type="molecule type" value="Genomic_DNA"/>
</dbReference>
<dbReference type="PROSITE" id="PS51831">
    <property type="entry name" value="HD"/>
    <property type="match status" value="1"/>
</dbReference>
<dbReference type="Proteomes" id="UP000514716">
    <property type="component" value="Chromosome"/>
</dbReference>
<evidence type="ECO:0000259" key="1">
    <source>
        <dbReference type="PROSITE" id="PS51831"/>
    </source>
</evidence>
<dbReference type="CDD" id="cd00077">
    <property type="entry name" value="HDc"/>
    <property type="match status" value="1"/>
</dbReference>
<dbReference type="SUPFAM" id="SSF109604">
    <property type="entry name" value="HD-domain/PDEase-like"/>
    <property type="match status" value="1"/>
</dbReference>
<dbReference type="KEGG" id="pdec:H1Q58_01065"/>
<feature type="domain" description="HD" evidence="1">
    <location>
        <begin position="199"/>
        <end position="324"/>
    </location>
</feature>
<dbReference type="PANTHER" id="PTHR43155">
    <property type="entry name" value="CYCLIC DI-GMP PHOSPHODIESTERASE PA4108-RELATED"/>
    <property type="match status" value="1"/>
</dbReference>
<dbReference type="SMART" id="SM00471">
    <property type="entry name" value="HDc"/>
    <property type="match status" value="1"/>
</dbReference>
<gene>
    <name evidence="3" type="ORF">H1Q58_01065</name>
</gene>
<dbReference type="SUPFAM" id="SSF55781">
    <property type="entry name" value="GAF domain-like"/>
    <property type="match status" value="1"/>
</dbReference>